<protein>
    <submittedName>
        <fullName evidence="2">Uncharacterized protein</fullName>
    </submittedName>
</protein>
<dbReference type="AlphaFoldDB" id="A0A6A4HRI8"/>
<evidence type="ECO:0000313" key="2">
    <source>
        <dbReference type="EMBL" id="KAE9399577.1"/>
    </source>
</evidence>
<sequence>MPLRTSNSLTQPSTSQTEVKEVVLNGVAFQSSGRSLVRKDLHPAPQYRPRHRLQLQQHSPGNLAISSQPTVPTNRNLPVAAEVDHPIAI</sequence>
<gene>
    <name evidence="2" type="ORF">BT96DRAFT_688449</name>
</gene>
<evidence type="ECO:0000256" key="1">
    <source>
        <dbReference type="SAM" id="MobiDB-lite"/>
    </source>
</evidence>
<feature type="compositionally biased region" description="Polar residues" evidence="1">
    <location>
        <begin position="60"/>
        <end position="76"/>
    </location>
</feature>
<evidence type="ECO:0000313" key="3">
    <source>
        <dbReference type="Proteomes" id="UP000799118"/>
    </source>
</evidence>
<dbReference type="EMBL" id="ML769468">
    <property type="protein sequence ID" value="KAE9399577.1"/>
    <property type="molecule type" value="Genomic_DNA"/>
</dbReference>
<accession>A0A6A4HRI8</accession>
<proteinExistence type="predicted"/>
<feature type="region of interest" description="Disordered" evidence="1">
    <location>
        <begin position="60"/>
        <end position="89"/>
    </location>
</feature>
<dbReference type="OrthoDB" id="410307at2759"/>
<keyword evidence="3" id="KW-1185">Reference proteome</keyword>
<reference evidence="2" key="1">
    <citation type="journal article" date="2019" name="Environ. Microbiol.">
        <title>Fungal ecological strategies reflected in gene transcription - a case study of two litter decomposers.</title>
        <authorList>
            <person name="Barbi F."/>
            <person name="Kohler A."/>
            <person name="Barry K."/>
            <person name="Baskaran P."/>
            <person name="Daum C."/>
            <person name="Fauchery L."/>
            <person name="Ihrmark K."/>
            <person name="Kuo A."/>
            <person name="LaButti K."/>
            <person name="Lipzen A."/>
            <person name="Morin E."/>
            <person name="Grigoriev I.V."/>
            <person name="Henrissat B."/>
            <person name="Lindahl B."/>
            <person name="Martin F."/>
        </authorList>
    </citation>
    <scope>NUCLEOTIDE SEQUENCE</scope>
    <source>
        <strain evidence="2">JB14</strain>
    </source>
</reference>
<name>A0A6A4HRI8_9AGAR</name>
<organism evidence="2 3">
    <name type="scientific">Gymnopus androsaceus JB14</name>
    <dbReference type="NCBI Taxonomy" id="1447944"/>
    <lineage>
        <taxon>Eukaryota</taxon>
        <taxon>Fungi</taxon>
        <taxon>Dikarya</taxon>
        <taxon>Basidiomycota</taxon>
        <taxon>Agaricomycotina</taxon>
        <taxon>Agaricomycetes</taxon>
        <taxon>Agaricomycetidae</taxon>
        <taxon>Agaricales</taxon>
        <taxon>Marasmiineae</taxon>
        <taxon>Omphalotaceae</taxon>
        <taxon>Gymnopus</taxon>
    </lineage>
</organism>
<dbReference type="Proteomes" id="UP000799118">
    <property type="component" value="Unassembled WGS sequence"/>
</dbReference>